<sequence>MGFNVPIINRDSEWCRKWLDDRVKDPQIQKRLVLVIVSIALLLDNMLYMVIVPIIPKYLRDIHAYDVEFVGYHNETKNFKNGTVLVKMTGGQIDYLNEEIELGWLFASKALLQIFVNPFSGFIIDRVGYELPMIIGLVVMFSSTAIFALGQSYGVLFFARSLQGFGSAFADTSGLAMIADRFTEENERSQALGIALAFISFGCLVAPPFGSVLYTVAGKPVPFMVLSFVCLLDAFMVFMVIQPKKVRPAEMVNGERVSGTPMWRLFMDPFIAICSGALIMANISLAFLEPTISNWMTSAMPETPTWLGGMIWFPPFFPHVAGVYVTVKLAKKFPQHTWLLAAIGLAMEGLSCIVIPFTKTVGQLIIPLSTICFGIALIDTSLLPMLGYLVDTRHVSVYGSVYAIADISYSLAYAFGPIIAGGIVSGLGFTALNIIICVLNVAYVPVLTMLRKIYQYDQFENKNENDVMLTDTTDKEKYPRTVLNNGTQQNYGATTDHQVMNDAAQPEYPPGFNANDPFNPHELPKPPVPQLQHTMLRYLQYAKVLSDGHKGLCLQETELSVGKFIAQCGFLQEKLEDIAKREDNWINDFWLSEMYLKVRTALPTNTNPAYVFPMQEFKTVNDQLIYAAWLIRGLAEFKNKVIRKDIDRENSTGREKVKMCMEQYDRILSCYREPQFGIDKLHYRDNCHDNQHIVVMCNNQAFAVDIKVDDQLLAHSEILYQLEHVHRMSQNRNKDVVVPVAGGSVGGREEAAAFWAEMKKEPRNVESLQTLKGAIFIVCLDSIDDGNEIGALSYEEQLANRGRHLINGFGSGVCGLNRWYDATIQLIVSSNGMNGLCIEHSVAEGIVIINMAESSLRFAKENMKKKIITEPSLCIQPRPLRWAVSPVAQENLRKQVHLFDDLASDLDMKIYLHKAFGKEFIKGCRVSPDGFVQLTLQLAYYKLHGHLVSSYESAAIRRFRKGRVDNIRANTPEALAWNITGNGIDNHLCALNVLAVQAVENGKLSSLPDIFKERMWTELMRFPLSTSQVTTSVNIPDTYLCYGPVVPDGYGCAYNILPDSIIFAASAFRSHPKTDAVLFCKAIAHSLGEIGKMLAA</sequence>
<feature type="transmembrane region" description="Helical" evidence="12">
    <location>
        <begin position="104"/>
        <end position="124"/>
    </location>
</feature>
<evidence type="ECO:0000256" key="2">
    <source>
        <dbReference type="ARBA" id="ARBA00005232"/>
    </source>
</evidence>
<keyword evidence="4 12" id="KW-0812">Transmembrane</keyword>
<dbReference type="InterPro" id="IPR023213">
    <property type="entry name" value="CAT-like_dom_sf"/>
</dbReference>
<dbReference type="Gene3D" id="1.20.1250.20">
    <property type="entry name" value="MFS general substrate transporter like domains"/>
    <property type="match status" value="1"/>
</dbReference>
<feature type="transmembrane region" description="Helical" evidence="12">
    <location>
        <begin position="430"/>
        <end position="450"/>
    </location>
</feature>
<keyword evidence="6 12" id="KW-1133">Transmembrane helix</keyword>
<dbReference type="SUPFAM" id="SSF103473">
    <property type="entry name" value="MFS general substrate transporter"/>
    <property type="match status" value="1"/>
</dbReference>
<feature type="active site" description="Proton acceptor" evidence="11">
    <location>
        <position position="840"/>
    </location>
</feature>
<evidence type="ECO:0000256" key="11">
    <source>
        <dbReference type="PIRSR" id="PIRSR600542-1"/>
    </source>
</evidence>
<evidence type="ECO:0000256" key="3">
    <source>
        <dbReference type="ARBA" id="ARBA00022679"/>
    </source>
</evidence>
<dbReference type="GO" id="GO:0016020">
    <property type="term" value="C:membrane"/>
    <property type="evidence" value="ECO:0007669"/>
    <property type="project" value="UniProtKB-SubCell"/>
</dbReference>
<dbReference type="Pfam" id="PF07690">
    <property type="entry name" value="MFS_1"/>
    <property type="match status" value="1"/>
</dbReference>
<evidence type="ECO:0000256" key="9">
    <source>
        <dbReference type="ARBA" id="ARBA00039091"/>
    </source>
</evidence>
<protein>
    <recommendedName>
        <fullName evidence="10">Choline O-acetyltransferase</fullName>
        <ecNumber evidence="9">2.3.1.6</ecNumber>
    </recommendedName>
</protein>
<comment type="caution">
    <text evidence="14">The sequence shown here is derived from an EMBL/GenBank/DDBJ whole genome shotgun (WGS) entry which is preliminary data.</text>
</comment>
<dbReference type="Proteomes" id="UP001175271">
    <property type="component" value="Unassembled WGS sequence"/>
</dbReference>
<name>A0AA39LIP3_9BILA</name>
<dbReference type="PROSITE" id="PS00440">
    <property type="entry name" value="ACYLTRANSF_C_2"/>
    <property type="match status" value="1"/>
</dbReference>
<dbReference type="InterPro" id="IPR036259">
    <property type="entry name" value="MFS_trans_sf"/>
</dbReference>
<feature type="transmembrane region" description="Helical" evidence="12">
    <location>
        <begin position="306"/>
        <end position="327"/>
    </location>
</feature>
<feature type="transmembrane region" description="Helical" evidence="12">
    <location>
        <begin position="401"/>
        <end position="424"/>
    </location>
</feature>
<feature type="transmembrane region" description="Helical" evidence="12">
    <location>
        <begin position="339"/>
        <end position="358"/>
    </location>
</feature>
<dbReference type="EMBL" id="JAUCMV010000005">
    <property type="protein sequence ID" value="KAK0398570.1"/>
    <property type="molecule type" value="Genomic_DNA"/>
</dbReference>
<comment type="subcellular location">
    <subcellularLocation>
        <location evidence="1">Membrane</location>
        <topology evidence="1">Multi-pass membrane protein</topology>
    </subcellularLocation>
</comment>
<keyword evidence="8" id="KW-0012">Acyltransferase</keyword>
<evidence type="ECO:0000256" key="4">
    <source>
        <dbReference type="ARBA" id="ARBA00022692"/>
    </source>
</evidence>
<feature type="transmembrane region" description="Helical" evidence="12">
    <location>
        <begin position="131"/>
        <end position="150"/>
    </location>
</feature>
<dbReference type="NCBIfam" id="TIGR00880">
    <property type="entry name" value="2_A_01_02"/>
    <property type="match status" value="1"/>
</dbReference>
<feature type="transmembrane region" description="Helical" evidence="12">
    <location>
        <begin position="221"/>
        <end position="241"/>
    </location>
</feature>
<dbReference type="CDD" id="cd17383">
    <property type="entry name" value="MFS_SLC18A3_VAChT"/>
    <property type="match status" value="1"/>
</dbReference>
<evidence type="ECO:0000313" key="15">
    <source>
        <dbReference type="Proteomes" id="UP001175271"/>
    </source>
</evidence>
<dbReference type="GO" id="GO:0005737">
    <property type="term" value="C:cytoplasm"/>
    <property type="evidence" value="ECO:0007669"/>
    <property type="project" value="TreeGrafter"/>
</dbReference>
<dbReference type="EC" id="2.3.1.6" evidence="9"/>
<dbReference type="SUPFAM" id="SSF52777">
    <property type="entry name" value="CoA-dependent acyltransferases"/>
    <property type="match status" value="2"/>
</dbReference>
<dbReference type="PROSITE" id="PS50850">
    <property type="entry name" value="MFS"/>
    <property type="match status" value="1"/>
</dbReference>
<dbReference type="InterPro" id="IPR001958">
    <property type="entry name" value="Tet-R_TetA/multi-R_MdtG-like"/>
</dbReference>
<evidence type="ECO:0000256" key="7">
    <source>
        <dbReference type="ARBA" id="ARBA00023136"/>
    </source>
</evidence>
<organism evidence="14 15">
    <name type="scientific">Steinernema hermaphroditum</name>
    <dbReference type="NCBI Taxonomy" id="289476"/>
    <lineage>
        <taxon>Eukaryota</taxon>
        <taxon>Metazoa</taxon>
        <taxon>Ecdysozoa</taxon>
        <taxon>Nematoda</taxon>
        <taxon>Chromadorea</taxon>
        <taxon>Rhabditida</taxon>
        <taxon>Tylenchina</taxon>
        <taxon>Panagrolaimomorpha</taxon>
        <taxon>Strongyloidoidea</taxon>
        <taxon>Steinernematidae</taxon>
        <taxon>Steinernema</taxon>
    </lineage>
</organism>
<evidence type="ECO:0000256" key="10">
    <source>
        <dbReference type="ARBA" id="ARBA00040495"/>
    </source>
</evidence>
<dbReference type="InterPro" id="IPR042231">
    <property type="entry name" value="Cho/carn_acyl_trans_2"/>
</dbReference>
<dbReference type="AlphaFoldDB" id="A0AA39LIP3"/>
<dbReference type="InterPro" id="IPR000542">
    <property type="entry name" value="Carn_acyl_trans"/>
</dbReference>
<evidence type="ECO:0000256" key="6">
    <source>
        <dbReference type="ARBA" id="ARBA00022989"/>
    </source>
</evidence>
<dbReference type="InterPro" id="IPR020846">
    <property type="entry name" value="MFS_dom"/>
</dbReference>
<feature type="domain" description="Major facilitator superfamily (MFS) profile" evidence="13">
    <location>
        <begin position="33"/>
        <end position="454"/>
    </location>
</feature>
<evidence type="ECO:0000256" key="12">
    <source>
        <dbReference type="SAM" id="Phobius"/>
    </source>
</evidence>
<feature type="transmembrane region" description="Helical" evidence="12">
    <location>
        <begin position="262"/>
        <end position="286"/>
    </location>
</feature>
<feature type="transmembrane region" description="Helical" evidence="12">
    <location>
        <begin position="191"/>
        <end position="209"/>
    </location>
</feature>
<dbReference type="GO" id="GO:0008292">
    <property type="term" value="P:acetylcholine biosynthetic process"/>
    <property type="evidence" value="ECO:0007669"/>
    <property type="project" value="TreeGrafter"/>
</dbReference>
<reference evidence="14" key="1">
    <citation type="submission" date="2023-06" db="EMBL/GenBank/DDBJ databases">
        <title>Genomic analysis of the entomopathogenic nematode Steinernema hermaphroditum.</title>
        <authorList>
            <person name="Schwarz E.M."/>
            <person name="Heppert J.K."/>
            <person name="Baniya A."/>
            <person name="Schwartz H.T."/>
            <person name="Tan C.-H."/>
            <person name="Antoshechkin I."/>
            <person name="Sternberg P.W."/>
            <person name="Goodrich-Blair H."/>
            <person name="Dillman A.R."/>
        </authorList>
    </citation>
    <scope>NUCLEOTIDE SEQUENCE</scope>
    <source>
        <strain evidence="14">PS9179</strain>
        <tissue evidence="14">Whole animal</tissue>
    </source>
</reference>
<evidence type="ECO:0000256" key="5">
    <source>
        <dbReference type="ARBA" id="ARBA00022979"/>
    </source>
</evidence>
<dbReference type="GO" id="GO:0042910">
    <property type="term" value="F:xenobiotic transmembrane transporter activity"/>
    <property type="evidence" value="ECO:0007669"/>
    <property type="project" value="InterPro"/>
</dbReference>
<evidence type="ECO:0000256" key="8">
    <source>
        <dbReference type="ARBA" id="ARBA00023315"/>
    </source>
</evidence>
<dbReference type="PANTHER" id="PTHR22589">
    <property type="entry name" value="CARNITINE O-ACYLTRANSFERASE"/>
    <property type="match status" value="1"/>
</dbReference>
<evidence type="ECO:0000313" key="14">
    <source>
        <dbReference type="EMBL" id="KAK0398570.1"/>
    </source>
</evidence>
<feature type="transmembrane region" description="Helical" evidence="12">
    <location>
        <begin position="364"/>
        <end position="389"/>
    </location>
</feature>
<evidence type="ECO:0000256" key="1">
    <source>
        <dbReference type="ARBA" id="ARBA00004141"/>
    </source>
</evidence>
<dbReference type="GO" id="GO:0043005">
    <property type="term" value="C:neuron projection"/>
    <property type="evidence" value="ECO:0007669"/>
    <property type="project" value="TreeGrafter"/>
</dbReference>
<dbReference type="InterPro" id="IPR011701">
    <property type="entry name" value="MFS"/>
</dbReference>
<keyword evidence="7 12" id="KW-0472">Membrane</keyword>
<dbReference type="PANTHER" id="PTHR22589:SF14">
    <property type="entry name" value="CHOLINE O-ACETYLTRANSFERASE"/>
    <property type="match status" value="1"/>
</dbReference>
<dbReference type="GO" id="GO:0004102">
    <property type="term" value="F:choline O-acetyltransferase activity"/>
    <property type="evidence" value="ECO:0007669"/>
    <property type="project" value="UniProtKB-EC"/>
</dbReference>
<dbReference type="InterPro" id="IPR039551">
    <property type="entry name" value="Cho/carn_acyl_trans"/>
</dbReference>
<keyword evidence="3" id="KW-0808">Transferase</keyword>
<dbReference type="Gene3D" id="3.30.559.70">
    <property type="entry name" value="Choline/Carnitine o-acyltransferase, domain 2"/>
    <property type="match status" value="1"/>
</dbReference>
<proteinExistence type="inferred from homology"/>
<keyword evidence="15" id="KW-1185">Reference proteome</keyword>
<comment type="similarity">
    <text evidence="2">Belongs to the carnitine/choline acetyltransferase family.</text>
</comment>
<evidence type="ECO:0000259" key="13">
    <source>
        <dbReference type="PROSITE" id="PS50850"/>
    </source>
</evidence>
<accession>A0AA39LIP3</accession>
<dbReference type="GO" id="GO:0007274">
    <property type="term" value="P:neuromuscular synaptic transmission"/>
    <property type="evidence" value="ECO:0007669"/>
    <property type="project" value="TreeGrafter"/>
</dbReference>
<dbReference type="Pfam" id="PF00755">
    <property type="entry name" value="Carn_acyltransf"/>
    <property type="match status" value="2"/>
</dbReference>
<gene>
    <name evidence="14" type="ORF">QR680_002651</name>
</gene>
<keyword evidence="5" id="KW-0530">Neurotransmitter biosynthesis</keyword>
<dbReference type="GO" id="GO:0045202">
    <property type="term" value="C:synapse"/>
    <property type="evidence" value="ECO:0007669"/>
    <property type="project" value="GOC"/>
</dbReference>
<dbReference type="Gene3D" id="3.30.559.10">
    <property type="entry name" value="Chloramphenicol acetyltransferase-like domain"/>
    <property type="match status" value="1"/>
</dbReference>
<feature type="transmembrane region" description="Helical" evidence="12">
    <location>
        <begin position="32"/>
        <end position="55"/>
    </location>
</feature>